<reference evidence="7 8" key="1">
    <citation type="journal article" date="2015" name="Genome Biol. Evol.">
        <title>The genome of winter moth (Operophtera brumata) provides a genomic perspective on sexual dimorphism and phenology.</title>
        <authorList>
            <person name="Derks M.F."/>
            <person name="Smit S."/>
            <person name="Salis L."/>
            <person name="Schijlen E."/>
            <person name="Bossers A."/>
            <person name="Mateman C."/>
            <person name="Pijl A.S."/>
            <person name="de Ridder D."/>
            <person name="Groenen M.A."/>
            <person name="Visser M.E."/>
            <person name="Megens H.J."/>
        </authorList>
    </citation>
    <scope>NUCLEOTIDE SEQUENCE [LARGE SCALE GENOMIC DNA]</scope>
    <source>
        <strain evidence="7">WM2013NL</strain>
        <tissue evidence="7">Head and thorax</tissue>
    </source>
</reference>
<dbReference type="PROSITE" id="PS50950">
    <property type="entry name" value="ZF_THAP"/>
    <property type="match status" value="1"/>
</dbReference>
<gene>
    <name evidence="7" type="ORF">OBRU01_11305</name>
</gene>
<comment type="caution">
    <text evidence="7">The sequence shown here is derived from an EMBL/GenBank/DDBJ whole genome shotgun (WGS) entry which is preliminary data.</text>
</comment>
<accession>A0A0L7LCR9</accession>
<name>A0A0L7LCR9_OPEBR</name>
<dbReference type="PANTHER" id="PTHR46600">
    <property type="entry name" value="THAP DOMAIN-CONTAINING"/>
    <property type="match status" value="1"/>
</dbReference>
<dbReference type="STRING" id="104452.A0A0L7LCR9"/>
<evidence type="ECO:0000259" key="6">
    <source>
        <dbReference type="PROSITE" id="PS50950"/>
    </source>
</evidence>
<organism evidence="7 8">
    <name type="scientific">Operophtera brumata</name>
    <name type="common">Winter moth</name>
    <name type="synonym">Phalaena brumata</name>
    <dbReference type="NCBI Taxonomy" id="104452"/>
    <lineage>
        <taxon>Eukaryota</taxon>
        <taxon>Metazoa</taxon>
        <taxon>Ecdysozoa</taxon>
        <taxon>Arthropoda</taxon>
        <taxon>Hexapoda</taxon>
        <taxon>Insecta</taxon>
        <taxon>Pterygota</taxon>
        <taxon>Neoptera</taxon>
        <taxon>Endopterygota</taxon>
        <taxon>Lepidoptera</taxon>
        <taxon>Glossata</taxon>
        <taxon>Ditrysia</taxon>
        <taxon>Geometroidea</taxon>
        <taxon>Geometridae</taxon>
        <taxon>Larentiinae</taxon>
        <taxon>Operophtera</taxon>
    </lineage>
</organism>
<dbReference type="SUPFAM" id="SSF57716">
    <property type="entry name" value="Glucocorticoid receptor-like (DNA-binding domain)"/>
    <property type="match status" value="1"/>
</dbReference>
<evidence type="ECO:0000313" key="8">
    <source>
        <dbReference type="Proteomes" id="UP000037510"/>
    </source>
</evidence>
<evidence type="ECO:0000256" key="3">
    <source>
        <dbReference type="ARBA" id="ARBA00022833"/>
    </source>
</evidence>
<protein>
    <submittedName>
        <fullName evidence="7">THAP domain-containing protein</fullName>
    </submittedName>
</protein>
<sequence>MSSSLGYKMKEGNVDYGDKAKTTPIAMVAPELKQYTNNVGITKTCAVLGCEDSKNLEPEMFFGFPEEPSLRQIWTDLTGRSNWMPTDYSYMCMQHFSVDCFMCNAQDQMVLVDKAEMEVEEAKKPVHPHNVPLDKQIDEEVELLKLFTEVQRMQRSAVGLKDKLKYNMRVHNRQNRFLLRIKEIIGMKRKVLSQKRKKKCRILLSLQDKIKEDATGLVLAMPMRQTDDLKNFALSIYKYSPQAYIYIRNMLRTMLPSTEVLDSWVTSGYQPKNIMTSGNNIKVTAEQTETELSCRVSLG</sequence>
<dbReference type="InterPro" id="IPR006612">
    <property type="entry name" value="THAP_Znf"/>
</dbReference>
<dbReference type="Pfam" id="PF12017">
    <property type="entry name" value="Tnp_P_element"/>
    <property type="match status" value="1"/>
</dbReference>
<evidence type="ECO:0000256" key="5">
    <source>
        <dbReference type="PROSITE-ProRule" id="PRU00309"/>
    </source>
</evidence>
<dbReference type="SMART" id="SM00980">
    <property type="entry name" value="THAP"/>
    <property type="match status" value="1"/>
</dbReference>
<evidence type="ECO:0000313" key="7">
    <source>
        <dbReference type="EMBL" id="KOB73298.1"/>
    </source>
</evidence>
<dbReference type="InterPro" id="IPR021896">
    <property type="entry name" value="THAP9-like_HTH"/>
</dbReference>
<keyword evidence="8" id="KW-1185">Reference proteome</keyword>
<dbReference type="EMBL" id="JTDY01001631">
    <property type="protein sequence ID" value="KOB73298.1"/>
    <property type="molecule type" value="Genomic_DNA"/>
</dbReference>
<dbReference type="AlphaFoldDB" id="A0A0L7LCR9"/>
<dbReference type="InterPro" id="IPR026516">
    <property type="entry name" value="THAP1/10"/>
</dbReference>
<dbReference type="GO" id="GO:0008270">
    <property type="term" value="F:zinc ion binding"/>
    <property type="evidence" value="ECO:0007669"/>
    <property type="project" value="UniProtKB-KW"/>
</dbReference>
<keyword evidence="1" id="KW-0479">Metal-binding</keyword>
<evidence type="ECO:0000256" key="1">
    <source>
        <dbReference type="ARBA" id="ARBA00022723"/>
    </source>
</evidence>
<keyword evidence="2 5" id="KW-0863">Zinc-finger</keyword>
<keyword evidence="3" id="KW-0862">Zinc</keyword>
<evidence type="ECO:0000256" key="4">
    <source>
        <dbReference type="ARBA" id="ARBA00023125"/>
    </source>
</evidence>
<dbReference type="GO" id="GO:0043565">
    <property type="term" value="F:sequence-specific DNA binding"/>
    <property type="evidence" value="ECO:0007669"/>
    <property type="project" value="InterPro"/>
</dbReference>
<dbReference type="PANTHER" id="PTHR46600:SF11">
    <property type="entry name" value="THAP DOMAIN-CONTAINING PROTEIN 10"/>
    <property type="match status" value="1"/>
</dbReference>
<keyword evidence="4 5" id="KW-0238">DNA-binding</keyword>
<dbReference type="Proteomes" id="UP000037510">
    <property type="component" value="Unassembled WGS sequence"/>
</dbReference>
<dbReference type="Pfam" id="PF05485">
    <property type="entry name" value="THAP"/>
    <property type="match status" value="1"/>
</dbReference>
<feature type="domain" description="THAP-type" evidence="6">
    <location>
        <begin position="41"/>
        <end position="120"/>
    </location>
</feature>
<evidence type="ECO:0000256" key="2">
    <source>
        <dbReference type="ARBA" id="ARBA00022771"/>
    </source>
</evidence>
<proteinExistence type="predicted"/>